<organism evidence="2 3">
    <name type="scientific">Igneacidithiobacillus copahuensis</name>
    <dbReference type="NCBI Taxonomy" id="2724909"/>
    <lineage>
        <taxon>Bacteria</taxon>
        <taxon>Pseudomonadati</taxon>
        <taxon>Pseudomonadota</taxon>
        <taxon>Acidithiobacillia</taxon>
        <taxon>Acidithiobacillales</taxon>
        <taxon>Acidithiobacillaceae</taxon>
        <taxon>Igneacidithiobacillus</taxon>
    </lineage>
</organism>
<evidence type="ECO:0000259" key="1">
    <source>
        <dbReference type="Pfam" id="PF04168"/>
    </source>
</evidence>
<dbReference type="EMBL" id="JAAXYO010000155">
    <property type="protein sequence ID" value="MBU2788723.1"/>
    <property type="molecule type" value="Genomic_DNA"/>
</dbReference>
<protein>
    <submittedName>
        <fullName evidence="2">Alpha-E domain-containing protein</fullName>
    </submittedName>
</protein>
<name>A0AAE2YRM6_9PROT</name>
<keyword evidence="3" id="KW-1185">Reference proteome</keyword>
<evidence type="ECO:0000313" key="2">
    <source>
        <dbReference type="EMBL" id="MBU2788723.1"/>
    </source>
</evidence>
<sequence length="330" mass="38021">MLSRVAENLYWMARYLERAEDLGRFINSATLLLLDLPLGTRFGWDILLQITGEAQRFQQHYGQPNEKAIMRFLIADSRNPSSLLSCVHQARENCRTFRDLLPGEFWERINSLFLYVQDGLEKENIAEDRRARLDFLENVIARRHALVGLLVGSMSQNAAYQFIKLGRNIERADMGSRIVDVVSAVIPPEDQGMRRTVYQSLWVGVLRAMSALEMYRQHVGVQVRSARAVEFLLRDSKCPRSVRSCLTDMELALAYLPNAGIPAEALRRTRRRLDQLQLKELTPAVLHEYLDQVQRDLGVLHHSIENAYFRVREANDPYPHPSSQRFALQA</sequence>
<proteinExistence type="predicted"/>
<accession>A0AAE2YRM6</accession>
<gene>
    <name evidence="2" type="ORF">HFQ13_11025</name>
</gene>
<dbReference type="Pfam" id="PF04168">
    <property type="entry name" value="Alpha-E"/>
    <property type="match status" value="1"/>
</dbReference>
<feature type="domain" description="DUF403" evidence="1">
    <location>
        <begin position="1"/>
        <end position="309"/>
    </location>
</feature>
<dbReference type="AlphaFoldDB" id="A0AAE2YRM6"/>
<dbReference type="PANTHER" id="PTHR34595">
    <property type="entry name" value="BLR5612 PROTEIN"/>
    <property type="match status" value="1"/>
</dbReference>
<evidence type="ECO:0000313" key="3">
    <source>
        <dbReference type="Proteomes" id="UP001197378"/>
    </source>
</evidence>
<dbReference type="InterPro" id="IPR007296">
    <property type="entry name" value="DUF403"/>
</dbReference>
<comment type="caution">
    <text evidence="2">The sequence shown here is derived from an EMBL/GenBank/DDBJ whole genome shotgun (WGS) entry which is preliminary data.</text>
</comment>
<dbReference type="PANTHER" id="PTHR34595:SF7">
    <property type="entry name" value="SLL1039 PROTEIN"/>
    <property type="match status" value="1"/>
</dbReference>
<reference evidence="2" key="1">
    <citation type="journal article" date="2021" name="ISME J.">
        <title>Genomic evolution of the class Acidithiobacillia: deep-branching Proteobacteria living in extreme acidic conditions.</title>
        <authorList>
            <person name="Moya-Beltran A."/>
            <person name="Beard S."/>
            <person name="Rojas-Villalobos C."/>
            <person name="Issotta F."/>
            <person name="Gallardo Y."/>
            <person name="Ulloa R."/>
            <person name="Giaveno A."/>
            <person name="Degli Esposti M."/>
            <person name="Johnson D.B."/>
            <person name="Quatrini R."/>
        </authorList>
    </citation>
    <scope>NUCLEOTIDE SEQUENCE</scope>
    <source>
        <strain evidence="2">VAN18-1</strain>
    </source>
</reference>
<dbReference type="Proteomes" id="UP001197378">
    <property type="component" value="Unassembled WGS sequence"/>
</dbReference>
<dbReference type="RefSeq" id="WP_215870842.1">
    <property type="nucleotide sequence ID" value="NZ_JAAXYO010000155.1"/>
</dbReference>
<dbReference type="InterPro" id="IPR051680">
    <property type="entry name" value="ATP-dep_Glu-Cys_Ligase-2"/>
</dbReference>